<reference evidence="2" key="1">
    <citation type="journal article" date="2022" name="Mol. Ecol. Resour.">
        <title>The genomes of chicory, endive, great burdock and yacon provide insights into Asteraceae palaeo-polyploidization history and plant inulin production.</title>
        <authorList>
            <person name="Fan W."/>
            <person name="Wang S."/>
            <person name="Wang H."/>
            <person name="Wang A."/>
            <person name="Jiang F."/>
            <person name="Liu H."/>
            <person name="Zhao H."/>
            <person name="Xu D."/>
            <person name="Zhang Y."/>
        </authorList>
    </citation>
    <scope>NUCLEOTIDE SEQUENCE [LARGE SCALE GENOMIC DNA]</scope>
    <source>
        <strain evidence="2">cv. Yunnan</strain>
    </source>
</reference>
<dbReference type="EMBL" id="CM042032">
    <property type="protein sequence ID" value="KAI3776800.1"/>
    <property type="molecule type" value="Genomic_DNA"/>
</dbReference>
<reference evidence="1 2" key="2">
    <citation type="journal article" date="2022" name="Mol. Ecol. Resour.">
        <title>The genomes of chicory, endive, great burdock and yacon provide insights into Asteraceae paleo-polyploidization history and plant inulin production.</title>
        <authorList>
            <person name="Fan W."/>
            <person name="Wang S."/>
            <person name="Wang H."/>
            <person name="Wang A."/>
            <person name="Jiang F."/>
            <person name="Liu H."/>
            <person name="Zhao H."/>
            <person name="Xu D."/>
            <person name="Zhang Y."/>
        </authorList>
    </citation>
    <scope>NUCLEOTIDE SEQUENCE [LARGE SCALE GENOMIC DNA]</scope>
    <source>
        <strain evidence="2">cv. Yunnan</strain>
        <tissue evidence="1">Leaves</tissue>
    </source>
</reference>
<proteinExistence type="predicted"/>
<gene>
    <name evidence="1" type="ORF">L1987_46590</name>
</gene>
<keyword evidence="2" id="KW-1185">Reference proteome</keyword>
<comment type="caution">
    <text evidence="1">The sequence shown here is derived from an EMBL/GenBank/DDBJ whole genome shotgun (WGS) entry which is preliminary data.</text>
</comment>
<protein>
    <submittedName>
        <fullName evidence="1">Uncharacterized protein</fullName>
    </submittedName>
</protein>
<evidence type="ECO:0000313" key="1">
    <source>
        <dbReference type="EMBL" id="KAI3776800.1"/>
    </source>
</evidence>
<organism evidence="1 2">
    <name type="scientific">Smallanthus sonchifolius</name>
    <dbReference type="NCBI Taxonomy" id="185202"/>
    <lineage>
        <taxon>Eukaryota</taxon>
        <taxon>Viridiplantae</taxon>
        <taxon>Streptophyta</taxon>
        <taxon>Embryophyta</taxon>
        <taxon>Tracheophyta</taxon>
        <taxon>Spermatophyta</taxon>
        <taxon>Magnoliopsida</taxon>
        <taxon>eudicotyledons</taxon>
        <taxon>Gunneridae</taxon>
        <taxon>Pentapetalae</taxon>
        <taxon>asterids</taxon>
        <taxon>campanulids</taxon>
        <taxon>Asterales</taxon>
        <taxon>Asteraceae</taxon>
        <taxon>Asteroideae</taxon>
        <taxon>Heliantheae alliance</taxon>
        <taxon>Millerieae</taxon>
        <taxon>Smallanthus</taxon>
    </lineage>
</organism>
<evidence type="ECO:0000313" key="2">
    <source>
        <dbReference type="Proteomes" id="UP001056120"/>
    </source>
</evidence>
<dbReference type="Proteomes" id="UP001056120">
    <property type="component" value="Linkage Group LG15"/>
</dbReference>
<name>A0ACB9G160_9ASTR</name>
<sequence>MVVDFCSLRSSPKIDLSSTSNRLLCEIGFSNWVFLISKLVAIFLIQRNRHTLIGRAIDDHDMRRVFEFLKNDPVVDSVYDCKSEVIGPGFFRFKAEIGFHGTKGG</sequence>
<accession>A0ACB9G160</accession>